<dbReference type="Proteomes" id="UP000185936">
    <property type="component" value="Unassembled WGS sequence"/>
</dbReference>
<dbReference type="Pfam" id="PF01513">
    <property type="entry name" value="NAD_kinase"/>
    <property type="match status" value="1"/>
</dbReference>
<protein>
    <submittedName>
        <fullName evidence="1">ATP-NAD kinase</fullName>
    </submittedName>
</protein>
<evidence type="ECO:0000313" key="2">
    <source>
        <dbReference type="Proteomes" id="UP000185936"/>
    </source>
</evidence>
<dbReference type="Gene3D" id="3.40.50.10330">
    <property type="entry name" value="Probable inorganic polyphosphate/atp-NAD kinase, domain 1"/>
    <property type="match status" value="1"/>
</dbReference>
<dbReference type="STRING" id="308853.SAMN05421752_10947"/>
<dbReference type="InterPro" id="IPR002504">
    <property type="entry name" value="NADK"/>
</dbReference>
<keyword evidence="1" id="KW-0418">Kinase</keyword>
<dbReference type="InterPro" id="IPR039065">
    <property type="entry name" value="AcoX-like"/>
</dbReference>
<gene>
    <name evidence="1" type="ORF">SAMN05421752_10947</name>
</gene>
<proteinExistence type="predicted"/>
<evidence type="ECO:0000313" key="1">
    <source>
        <dbReference type="EMBL" id="SIS05784.1"/>
    </source>
</evidence>
<accession>A0A1N7FZW0</accession>
<dbReference type="PANTHER" id="PTHR40697:SF3">
    <property type="entry name" value="ACETOIN CATABOLISM PROTEIN X"/>
    <property type="match status" value="1"/>
</dbReference>
<organism evidence="1 2">
    <name type="scientific">Natronorubrum thiooxidans</name>
    <dbReference type="NCBI Taxonomy" id="308853"/>
    <lineage>
        <taxon>Archaea</taxon>
        <taxon>Methanobacteriati</taxon>
        <taxon>Methanobacteriota</taxon>
        <taxon>Stenosarchaea group</taxon>
        <taxon>Halobacteria</taxon>
        <taxon>Halobacteriales</taxon>
        <taxon>Natrialbaceae</taxon>
        <taxon>Natronorubrum</taxon>
    </lineage>
</organism>
<dbReference type="OrthoDB" id="45424at2157"/>
<dbReference type="GO" id="GO:0006741">
    <property type="term" value="P:NADP+ biosynthetic process"/>
    <property type="evidence" value="ECO:0007669"/>
    <property type="project" value="InterPro"/>
</dbReference>
<dbReference type="RefSeq" id="WP_076609615.1">
    <property type="nucleotide sequence ID" value="NZ_FTNR01000009.1"/>
</dbReference>
<keyword evidence="1" id="KW-0808">Transferase</keyword>
<dbReference type="AlphaFoldDB" id="A0A1N7FZW0"/>
<dbReference type="SUPFAM" id="SSF111331">
    <property type="entry name" value="NAD kinase/diacylglycerol kinase-like"/>
    <property type="match status" value="1"/>
</dbReference>
<dbReference type="InterPro" id="IPR017438">
    <property type="entry name" value="ATP-NAD_kinase_N"/>
</dbReference>
<dbReference type="EMBL" id="FTNR01000009">
    <property type="protein sequence ID" value="SIS05784.1"/>
    <property type="molecule type" value="Genomic_DNA"/>
</dbReference>
<sequence>MSRVGLIVNPAAGRDIRRLTGGASVVDNYAKRRVATCVLDGLTAVDEPPDVAVMPDRRGISDHVLEEAPAGLEVKPLEMLVESTAADTRRAASLFREGDVDVVVALGGDGTTRDVACEIGDVPVVAVSTGTNNVVPTAVDGTVAGVAAALLATGVVPATDATTRHGMIEARAETAGGTQQLSALAAAEVSAQSFIGTRALLDSGDLRGGVVSRAHPGDIGLAAIAGAVECLEPTEPGGVAVRLTEPDDAARTVRAVLAPGVTATVGIESIERLEWNEPAEFDVPDGVVGADGERELELTETTVELTPVPDGPRLVDVDATLAAGVEAGALEHAERLQSTED</sequence>
<reference evidence="2" key="1">
    <citation type="submission" date="2017-01" db="EMBL/GenBank/DDBJ databases">
        <authorList>
            <person name="Varghese N."/>
            <person name="Submissions S."/>
        </authorList>
    </citation>
    <scope>NUCLEOTIDE SEQUENCE [LARGE SCALE GENOMIC DNA]</scope>
    <source>
        <strain evidence="2">type strain: HArc-</strain>
    </source>
</reference>
<name>A0A1N7FZW0_9EURY</name>
<dbReference type="InterPro" id="IPR016064">
    <property type="entry name" value="NAD/diacylglycerol_kinase_sf"/>
</dbReference>
<keyword evidence="2" id="KW-1185">Reference proteome</keyword>
<dbReference type="GO" id="GO:0003951">
    <property type="term" value="F:NAD+ kinase activity"/>
    <property type="evidence" value="ECO:0007669"/>
    <property type="project" value="InterPro"/>
</dbReference>
<dbReference type="PANTHER" id="PTHR40697">
    <property type="entry name" value="ACETOIN CATABOLISM PROTEIN X"/>
    <property type="match status" value="1"/>
</dbReference>